<organism evidence="4 5">
    <name type="scientific">Brevifollis gellanilyticus</name>
    <dbReference type="NCBI Taxonomy" id="748831"/>
    <lineage>
        <taxon>Bacteria</taxon>
        <taxon>Pseudomonadati</taxon>
        <taxon>Verrucomicrobiota</taxon>
        <taxon>Verrucomicrobiia</taxon>
        <taxon>Verrucomicrobiales</taxon>
        <taxon>Verrucomicrobiaceae</taxon>
    </lineage>
</organism>
<evidence type="ECO:0000313" key="5">
    <source>
        <dbReference type="Proteomes" id="UP000321577"/>
    </source>
</evidence>
<protein>
    <submittedName>
        <fullName evidence="4">Uncharacterized protein</fullName>
    </submittedName>
</protein>
<dbReference type="AlphaFoldDB" id="A0A512MBD5"/>
<keyword evidence="5" id="KW-1185">Reference proteome</keyword>
<dbReference type="EMBL" id="BKAG01000024">
    <property type="protein sequence ID" value="GEP44043.1"/>
    <property type="molecule type" value="Genomic_DNA"/>
</dbReference>
<evidence type="ECO:0000313" key="4">
    <source>
        <dbReference type="EMBL" id="GEP44043.1"/>
    </source>
</evidence>
<comment type="caution">
    <text evidence="4">The sequence shown here is derived from an EMBL/GenBank/DDBJ whole genome shotgun (WGS) entry which is preliminary data.</text>
</comment>
<evidence type="ECO:0000259" key="2">
    <source>
        <dbReference type="Pfam" id="PF02591"/>
    </source>
</evidence>
<dbReference type="Gene3D" id="1.10.287.1490">
    <property type="match status" value="1"/>
</dbReference>
<feature type="coiled-coil region" evidence="1">
    <location>
        <begin position="90"/>
        <end position="163"/>
    </location>
</feature>
<proteinExistence type="predicted"/>
<gene>
    <name evidence="4" type="ORF">BGE01nite_33340</name>
</gene>
<dbReference type="Proteomes" id="UP000321577">
    <property type="component" value="Unassembled WGS sequence"/>
</dbReference>
<dbReference type="RefSeq" id="WP_146851597.1">
    <property type="nucleotide sequence ID" value="NZ_BKAG01000024.1"/>
</dbReference>
<evidence type="ECO:0000259" key="3">
    <source>
        <dbReference type="Pfam" id="PF24481"/>
    </source>
</evidence>
<dbReference type="InterPro" id="IPR056003">
    <property type="entry name" value="CT398_CC_hairpin"/>
</dbReference>
<dbReference type="InterPro" id="IPR003743">
    <property type="entry name" value="Zf-RING_7"/>
</dbReference>
<feature type="domain" description="C4-type zinc ribbon" evidence="2">
    <location>
        <begin position="199"/>
        <end position="230"/>
    </location>
</feature>
<feature type="domain" description="CT398-like coiled coil hairpin" evidence="3">
    <location>
        <begin position="11"/>
        <end position="187"/>
    </location>
</feature>
<name>A0A512MBD5_9BACT</name>
<sequence length="234" mass="25814">MHPEIPKLLQLQERDQRIRALKKDLGDVPKHEAAAKTQLAGDTAAVEAASQKAKEIEVKIKGVELDIQTRQNTIKRLGDQQFETRKNDEFQALGVEIKRYEKDVHALEDREIEHMEELEAAKAALKGAQGKLAVTQGRVNEELKVLTERADGLKKRLADVEAERKGLAEPIEQSGLDLYQRIFTKKGDAGIVPLANGICGGCHMKVVSGTIQTARGGDVLAQCDSCGRILYLVE</sequence>
<reference evidence="4 5" key="1">
    <citation type="submission" date="2019-07" db="EMBL/GenBank/DDBJ databases">
        <title>Whole genome shotgun sequence of Brevifollis gellanilyticus NBRC 108608.</title>
        <authorList>
            <person name="Hosoyama A."/>
            <person name="Uohara A."/>
            <person name="Ohji S."/>
            <person name="Ichikawa N."/>
        </authorList>
    </citation>
    <scope>NUCLEOTIDE SEQUENCE [LARGE SCALE GENOMIC DNA]</scope>
    <source>
        <strain evidence="4 5">NBRC 108608</strain>
    </source>
</reference>
<keyword evidence="1" id="KW-0175">Coiled coil</keyword>
<dbReference type="Pfam" id="PF24481">
    <property type="entry name" value="CT398_CC"/>
    <property type="match status" value="1"/>
</dbReference>
<accession>A0A512MBD5</accession>
<dbReference type="Pfam" id="PF02591">
    <property type="entry name" value="Zn_ribbon_9"/>
    <property type="match status" value="1"/>
</dbReference>
<evidence type="ECO:0000256" key="1">
    <source>
        <dbReference type="SAM" id="Coils"/>
    </source>
</evidence>
<dbReference type="OrthoDB" id="9799341at2"/>